<protein>
    <submittedName>
        <fullName evidence="1">Uncharacterized protein</fullName>
    </submittedName>
</protein>
<dbReference type="Proteomes" id="UP000824120">
    <property type="component" value="Chromosome 2"/>
</dbReference>
<name>A0A9J6ASR7_SOLCO</name>
<dbReference type="AlphaFoldDB" id="A0A9J6ASR7"/>
<keyword evidence="2" id="KW-1185">Reference proteome</keyword>
<gene>
    <name evidence="1" type="ORF">H5410_012646</name>
</gene>
<evidence type="ECO:0000313" key="1">
    <source>
        <dbReference type="EMBL" id="KAG5627428.1"/>
    </source>
</evidence>
<sequence length="60" mass="6820">MLEFNRVVSNRQTVVKQMFLGEKIDRIVLLNNVHLYIAAMCKNINLTNLDVVLPSVSSCN</sequence>
<dbReference type="EMBL" id="JACXVP010000002">
    <property type="protein sequence ID" value="KAG5627428.1"/>
    <property type="molecule type" value="Genomic_DNA"/>
</dbReference>
<comment type="caution">
    <text evidence="1">The sequence shown here is derived from an EMBL/GenBank/DDBJ whole genome shotgun (WGS) entry which is preliminary data.</text>
</comment>
<organism evidence="1 2">
    <name type="scientific">Solanum commersonii</name>
    <name type="common">Commerson's wild potato</name>
    <name type="synonym">Commerson's nightshade</name>
    <dbReference type="NCBI Taxonomy" id="4109"/>
    <lineage>
        <taxon>Eukaryota</taxon>
        <taxon>Viridiplantae</taxon>
        <taxon>Streptophyta</taxon>
        <taxon>Embryophyta</taxon>
        <taxon>Tracheophyta</taxon>
        <taxon>Spermatophyta</taxon>
        <taxon>Magnoliopsida</taxon>
        <taxon>eudicotyledons</taxon>
        <taxon>Gunneridae</taxon>
        <taxon>Pentapetalae</taxon>
        <taxon>asterids</taxon>
        <taxon>lamiids</taxon>
        <taxon>Solanales</taxon>
        <taxon>Solanaceae</taxon>
        <taxon>Solanoideae</taxon>
        <taxon>Solaneae</taxon>
        <taxon>Solanum</taxon>
    </lineage>
</organism>
<proteinExistence type="predicted"/>
<reference evidence="1 2" key="1">
    <citation type="submission" date="2020-09" db="EMBL/GenBank/DDBJ databases">
        <title>De no assembly of potato wild relative species, Solanum commersonii.</title>
        <authorList>
            <person name="Cho K."/>
        </authorList>
    </citation>
    <scope>NUCLEOTIDE SEQUENCE [LARGE SCALE GENOMIC DNA]</scope>
    <source>
        <strain evidence="1">LZ3.2</strain>
        <tissue evidence="1">Leaf</tissue>
    </source>
</reference>
<evidence type="ECO:0000313" key="2">
    <source>
        <dbReference type="Proteomes" id="UP000824120"/>
    </source>
</evidence>
<accession>A0A9J6ASR7</accession>